<organism evidence="1 2">
    <name type="scientific">Taishania pollutisoli</name>
    <dbReference type="NCBI Taxonomy" id="2766479"/>
    <lineage>
        <taxon>Bacteria</taxon>
        <taxon>Pseudomonadati</taxon>
        <taxon>Bacteroidota</taxon>
        <taxon>Flavobacteriia</taxon>
        <taxon>Flavobacteriales</taxon>
        <taxon>Crocinitomicaceae</taxon>
        <taxon>Taishania</taxon>
    </lineage>
</organism>
<dbReference type="AlphaFoldDB" id="A0A8J6PD24"/>
<dbReference type="RefSeq" id="WP_216714216.1">
    <property type="nucleotide sequence ID" value="NZ_JACVEL010000006.1"/>
</dbReference>
<comment type="caution">
    <text evidence="1">The sequence shown here is derived from an EMBL/GenBank/DDBJ whole genome shotgun (WGS) entry which is preliminary data.</text>
</comment>
<proteinExistence type="predicted"/>
<accession>A0A8J6PD24</accession>
<reference evidence="1" key="1">
    <citation type="submission" date="2020-09" db="EMBL/GenBank/DDBJ databases">
        <title>Taishania pollutisoli gen. nov., sp. nov., Isolated from Tetrabromobisphenol A-Contaminated Soil.</title>
        <authorList>
            <person name="Chen Q."/>
        </authorList>
    </citation>
    <scope>NUCLEOTIDE SEQUENCE</scope>
    <source>
        <strain evidence="1">CZZ-1</strain>
    </source>
</reference>
<gene>
    <name evidence="1" type="ORF">H9Y05_10185</name>
</gene>
<name>A0A8J6PD24_9FLAO</name>
<dbReference type="EMBL" id="JACVEL010000006">
    <property type="protein sequence ID" value="MBC9812837.1"/>
    <property type="molecule type" value="Genomic_DNA"/>
</dbReference>
<dbReference type="Proteomes" id="UP000652681">
    <property type="component" value="Unassembled WGS sequence"/>
</dbReference>
<keyword evidence="2" id="KW-1185">Reference proteome</keyword>
<sequence length="515" mass="60364">MSKETQEPLFELIKSLSKSEKRYFKLHISRHSSNGNSNYATLFDYIDRSGQYNEQEIISHFKNEPFLNNFSITKRRLYDQIITSLNGYHSTNSVDAQLYKMLQGATILYNKALYSQATKLLNSASKLAEKYERHTVILEISQQQQRLQETKHYSSIKIEEVEELQNRSNAAINQLQIQTGLWFTKSKLFMELNQKGLTRDDRHRNKLEEYHHQIKEQCPTTALSVSNTYLYNHIEAAYYFAINDFEKSMVYLSNNIRLLESNLFLLEEFPNYYFGTLSNAVYIAEQLHQPEQADALLDKIKTFPTAYNLHLSDDLTLKMFLSSSSIELSMLTSRGEFVAAREIIPVIESGLKLHAGKIPIQKQLYFAYLFAGIHIGLTDFSGGLKWINTILNTPNMESNEEIVAYTHILNLIVHLELKNDQLLPYALKSTQRFLKTRNRLHTFEQIILQFISGFNSYKQLDQQEAWEKLHDELHKLRSTNEPEFQKMKTYFDFETWAKSKLTNKRFDELIRERNN</sequence>
<evidence type="ECO:0000313" key="1">
    <source>
        <dbReference type="EMBL" id="MBC9812837.1"/>
    </source>
</evidence>
<protein>
    <submittedName>
        <fullName evidence="1">Uncharacterized protein</fullName>
    </submittedName>
</protein>
<evidence type="ECO:0000313" key="2">
    <source>
        <dbReference type="Proteomes" id="UP000652681"/>
    </source>
</evidence>